<evidence type="ECO:0000313" key="1">
    <source>
        <dbReference type="EMBL" id="MCM3735647.1"/>
    </source>
</evidence>
<organism evidence="1 2">
    <name type="scientific">Bacillus cytotoxicus</name>
    <dbReference type="NCBI Taxonomy" id="580165"/>
    <lineage>
        <taxon>Bacteria</taxon>
        <taxon>Bacillati</taxon>
        <taxon>Bacillota</taxon>
        <taxon>Bacilli</taxon>
        <taxon>Bacillales</taxon>
        <taxon>Bacillaceae</taxon>
        <taxon>Bacillus</taxon>
        <taxon>Bacillus cereus group</taxon>
    </lineage>
</organism>
<dbReference type="Proteomes" id="UP001202289">
    <property type="component" value="Unassembled WGS sequence"/>
</dbReference>
<reference evidence="1" key="1">
    <citation type="submission" date="2022-05" db="EMBL/GenBank/DDBJ databases">
        <title>Comparative Genomics of Spacecraft Associated Microbes.</title>
        <authorList>
            <person name="Tran M.T."/>
            <person name="Wright A."/>
            <person name="Seuylemezian A."/>
            <person name="Eisen J."/>
            <person name="Coil D."/>
        </authorList>
    </citation>
    <scope>NUCLEOTIDE SEQUENCE</scope>
    <source>
        <strain evidence="1">FAIRING 10M-2.2</strain>
    </source>
</reference>
<sequence length="89" mass="10104">MSGELTTNNSDKFPMMCSLDIDNGEVLISSFVFYNNREDEYYALEDVVKKIVLPLSINIGLTINGEPQSLKFTAKKVNIYKNDIKTSLY</sequence>
<accession>A0ACC6A6Y5</accession>
<protein>
    <submittedName>
        <fullName evidence="1">Uncharacterized protein</fullName>
    </submittedName>
</protein>
<evidence type="ECO:0000313" key="2">
    <source>
        <dbReference type="Proteomes" id="UP001202289"/>
    </source>
</evidence>
<comment type="caution">
    <text evidence="1">The sequence shown here is derived from an EMBL/GenBank/DDBJ whole genome shotgun (WGS) entry which is preliminary data.</text>
</comment>
<name>A0ACC6A6Y5_9BACI</name>
<gene>
    <name evidence="1" type="ORF">M3215_07395</name>
</gene>
<keyword evidence="2" id="KW-1185">Reference proteome</keyword>
<dbReference type="EMBL" id="JAMBOP010000006">
    <property type="protein sequence ID" value="MCM3735647.1"/>
    <property type="molecule type" value="Genomic_DNA"/>
</dbReference>
<proteinExistence type="predicted"/>